<keyword evidence="3 12" id="KW-1003">Cell membrane</keyword>
<dbReference type="GO" id="GO:0016503">
    <property type="term" value="F:pheromone receptor activity"/>
    <property type="evidence" value="ECO:0007669"/>
    <property type="project" value="InterPro"/>
</dbReference>
<evidence type="ECO:0000313" key="14">
    <source>
        <dbReference type="EMBL" id="AAM69669.1"/>
    </source>
</evidence>
<feature type="transmembrane region" description="Helical" evidence="12">
    <location>
        <begin position="170"/>
        <end position="200"/>
    </location>
</feature>
<reference evidence="14" key="1">
    <citation type="submission" date="2001-06" db="EMBL/GenBank/DDBJ databases">
        <title>Vomeronasal receptor gene diversity in the mammalian genome.</title>
        <authorList>
            <person name="Sam M."/>
            <person name="Matsunami H."/>
            <person name="Buck L."/>
        </authorList>
    </citation>
    <scope>NUCLEOTIDE SEQUENCE</scope>
</reference>
<dbReference type="AlphaFoldDB" id="Q8K4I1"/>
<keyword evidence="8 12" id="KW-0472">Membrane</keyword>
<organism evidence="14">
    <name type="scientific">Mus musculus</name>
    <name type="common">Mouse</name>
    <dbReference type="NCBI Taxonomy" id="10090"/>
    <lineage>
        <taxon>Eukaryota</taxon>
        <taxon>Metazoa</taxon>
        <taxon>Chordata</taxon>
        <taxon>Craniata</taxon>
        <taxon>Vertebrata</taxon>
        <taxon>Euteleostomi</taxon>
        <taxon>Mammalia</taxon>
        <taxon>Eutheria</taxon>
        <taxon>Euarchontoglires</taxon>
        <taxon>Glires</taxon>
        <taxon>Rodentia</taxon>
        <taxon>Myomorpha</taxon>
        <taxon>Muroidea</taxon>
        <taxon>Muridae</taxon>
        <taxon>Murinae</taxon>
        <taxon>Mus</taxon>
        <taxon>Mus</taxon>
    </lineage>
</organism>
<comment type="subcellular location">
    <subcellularLocation>
        <location evidence="1 12">Cell membrane</location>
        <topology evidence="1 12">Multi-pass membrane protein</topology>
    </subcellularLocation>
</comment>
<feature type="transmembrane region" description="Helical" evidence="12">
    <location>
        <begin position="126"/>
        <end position="150"/>
    </location>
</feature>
<proteinExistence type="evidence at transcript level"/>
<dbReference type="PRINTS" id="PR01534">
    <property type="entry name" value="VOMERONASL1R"/>
</dbReference>
<keyword evidence="10 12" id="KW-0675">Receptor</keyword>
<dbReference type="InterPro" id="IPR004072">
    <property type="entry name" value="Vmron_rcpt_1"/>
</dbReference>
<keyword evidence="7 12" id="KW-0297">G-protein coupled receptor</keyword>
<evidence type="ECO:0000256" key="3">
    <source>
        <dbReference type="ARBA" id="ARBA00022475"/>
    </source>
</evidence>
<dbReference type="GO" id="GO:0005886">
    <property type="term" value="C:plasma membrane"/>
    <property type="evidence" value="ECO:0007669"/>
    <property type="project" value="UniProtKB-SubCell"/>
</dbReference>
<evidence type="ECO:0000256" key="5">
    <source>
        <dbReference type="ARBA" id="ARBA00022692"/>
    </source>
</evidence>
<evidence type="ECO:0000256" key="10">
    <source>
        <dbReference type="ARBA" id="ARBA00023170"/>
    </source>
</evidence>
<keyword evidence="11 12" id="KW-0807">Transducer</keyword>
<keyword evidence="6 12" id="KW-1133">Transmembrane helix</keyword>
<feature type="transmembrane region" description="Helical" evidence="12">
    <location>
        <begin position="6"/>
        <end position="26"/>
    </location>
</feature>
<keyword evidence="4 12" id="KW-0589">Pheromone response</keyword>
<dbReference type="FunFam" id="1.20.1070.10:FF:000051">
    <property type="entry name" value="Vomeronasal type-1 receptor"/>
    <property type="match status" value="1"/>
</dbReference>
<evidence type="ECO:0000259" key="13">
    <source>
        <dbReference type="PROSITE" id="PS50262"/>
    </source>
</evidence>
<dbReference type="AGR" id="MGI:2159461"/>
<evidence type="ECO:0000256" key="2">
    <source>
        <dbReference type="ARBA" id="ARBA00010663"/>
    </source>
</evidence>
<evidence type="ECO:0000256" key="9">
    <source>
        <dbReference type="ARBA" id="ARBA00023157"/>
    </source>
</evidence>
<dbReference type="GO" id="GO:0007606">
    <property type="term" value="P:sensory perception of chemical stimulus"/>
    <property type="evidence" value="ECO:0007669"/>
    <property type="project" value="UniProtKB-ARBA"/>
</dbReference>
<dbReference type="PROSITE" id="PS50262">
    <property type="entry name" value="G_PROTEIN_RECEP_F1_2"/>
    <property type="match status" value="1"/>
</dbReference>
<evidence type="ECO:0000256" key="8">
    <source>
        <dbReference type="ARBA" id="ARBA00023136"/>
    </source>
</evidence>
<comment type="similarity">
    <text evidence="2 12">Belongs to the G-protein coupled receptor 1 family.</text>
</comment>
<evidence type="ECO:0000313" key="15">
    <source>
        <dbReference type="MGI" id="MGI:2159461"/>
    </source>
</evidence>
<sequence length="317" mass="36389">MSSLENVFYIQAGLGVLANMFLLFFYTSIILGDRSKPMDLISCQLTFIHIMMILSEGDNLLANILESLKFGNDVKCKTTFYINRVMRGLSICITCLLSVFQAVTISPSTSLLAKFKNKVKTHIISAFFYFWSFNLSFSSRLIFYVAGFTNVSETYQMKVTKSCSLYPMNYIIRGSILTVIIARDVFLVGVMLTTSTYMVITLCRHQMQCKHLHNISYLRASPEKRATQTILLLVVFFVVMYWLDFIISFTSTLSWKYVPVVLTVQKLVMYAYPTLTPLVQITSDKRIIMYTEKHALQVPPDFLKMIISLPLKIIHLF</sequence>
<feature type="transmembrane region" description="Helical" evidence="12">
    <location>
        <begin position="257"/>
        <end position="279"/>
    </location>
</feature>
<feature type="domain" description="G-protein coupled receptors family 1 profile" evidence="13">
    <location>
        <begin position="18"/>
        <end position="280"/>
    </location>
</feature>
<evidence type="ECO:0000256" key="4">
    <source>
        <dbReference type="ARBA" id="ARBA00022507"/>
    </source>
</evidence>
<dbReference type="OrthoDB" id="9606139at2759"/>
<dbReference type="Gene3D" id="1.20.1070.10">
    <property type="entry name" value="Rhodopsin 7-helix transmembrane proteins"/>
    <property type="match status" value="1"/>
</dbReference>
<dbReference type="EMBL" id="AF394949">
    <property type="protein sequence ID" value="AAM69669.1"/>
    <property type="molecule type" value="mRNA"/>
</dbReference>
<dbReference type="SUPFAM" id="SSF81321">
    <property type="entry name" value="Family A G protein-coupled receptor-like"/>
    <property type="match status" value="1"/>
</dbReference>
<dbReference type="GO" id="GO:0019236">
    <property type="term" value="P:response to pheromone"/>
    <property type="evidence" value="ECO:0007669"/>
    <property type="project" value="UniProtKB-KW"/>
</dbReference>
<evidence type="ECO:0000256" key="7">
    <source>
        <dbReference type="ARBA" id="ARBA00023040"/>
    </source>
</evidence>
<keyword evidence="5 12" id="KW-0812">Transmembrane</keyword>
<name>Q8K4I1_MOUSE</name>
<accession>Q8K4I1</accession>
<evidence type="ECO:0000256" key="6">
    <source>
        <dbReference type="ARBA" id="ARBA00022989"/>
    </source>
</evidence>
<feature type="transmembrane region" description="Helical" evidence="12">
    <location>
        <begin position="229"/>
        <end position="251"/>
    </location>
</feature>
<gene>
    <name evidence="15" type="primary">Vmn1r28</name>
    <name evidence="14" type="synonym">V1rb1</name>
    <name evidence="15" type="synonym">V1rc25</name>
</gene>
<dbReference type="MGI" id="MGI:2159461">
    <property type="gene designation" value="Vmn1r28"/>
</dbReference>
<evidence type="ECO:0000256" key="1">
    <source>
        <dbReference type="ARBA" id="ARBA00004651"/>
    </source>
</evidence>
<dbReference type="PANTHER" id="PTHR24062">
    <property type="entry name" value="VOMERONASAL TYPE-1 RECEPTOR"/>
    <property type="match status" value="1"/>
</dbReference>
<dbReference type="PhylomeDB" id="Q8K4I1"/>
<keyword evidence="9" id="KW-1015">Disulfide bond</keyword>
<evidence type="ECO:0000256" key="11">
    <source>
        <dbReference type="ARBA" id="ARBA00023224"/>
    </source>
</evidence>
<dbReference type="Pfam" id="PF03402">
    <property type="entry name" value="V1R"/>
    <property type="match status" value="1"/>
</dbReference>
<dbReference type="InterPro" id="IPR017452">
    <property type="entry name" value="GPCR_Rhodpsn_7TM"/>
</dbReference>
<protein>
    <recommendedName>
        <fullName evidence="12">Vomeronasal type-1 receptor</fullName>
    </recommendedName>
</protein>
<feature type="transmembrane region" description="Helical" evidence="12">
    <location>
        <begin position="85"/>
        <end position="105"/>
    </location>
</feature>
<evidence type="ECO:0000256" key="12">
    <source>
        <dbReference type="RuleBase" id="RU364061"/>
    </source>
</evidence>